<dbReference type="InterPro" id="IPR032914">
    <property type="entry name" value="Vam6/VPS39/TRAP1"/>
</dbReference>
<feature type="transmembrane region" description="Helical" evidence="11">
    <location>
        <begin position="649"/>
        <end position="668"/>
    </location>
</feature>
<evidence type="ECO:0000256" key="1">
    <source>
        <dbReference type="ARBA" id="ARBA00004141"/>
    </source>
</evidence>
<feature type="transmembrane region" description="Helical" evidence="11">
    <location>
        <begin position="562"/>
        <end position="585"/>
    </location>
</feature>
<evidence type="ECO:0000256" key="7">
    <source>
        <dbReference type="ARBA" id="ARBA00038201"/>
    </source>
</evidence>
<feature type="transmembrane region" description="Helical" evidence="11">
    <location>
        <begin position="788"/>
        <end position="807"/>
    </location>
</feature>
<feature type="transmembrane region" description="Helical" evidence="11">
    <location>
        <begin position="735"/>
        <end position="753"/>
    </location>
</feature>
<dbReference type="Pfam" id="PF03105">
    <property type="entry name" value="SPX"/>
    <property type="match status" value="2"/>
</dbReference>
<evidence type="ECO:0000256" key="9">
    <source>
        <dbReference type="SAM" id="Coils"/>
    </source>
</evidence>
<dbReference type="InterPro" id="IPR004680">
    <property type="entry name" value="Cit_transptr-like_dom"/>
</dbReference>
<feature type="compositionally biased region" description="Basic and acidic residues" evidence="10">
    <location>
        <begin position="1423"/>
        <end position="1444"/>
    </location>
</feature>
<keyword evidence="3" id="KW-0813">Transport</keyword>
<keyword evidence="6 11" id="KW-0472">Membrane</keyword>
<protein>
    <recommendedName>
        <fullName evidence="16">SPX domain-containing protein</fullName>
    </recommendedName>
</protein>
<name>A0ABQ0CEW9_9HYPO</name>
<feature type="transmembrane region" description="Helical" evidence="11">
    <location>
        <begin position="689"/>
        <end position="715"/>
    </location>
</feature>
<dbReference type="Pfam" id="PF00780">
    <property type="entry name" value="CNH"/>
    <property type="match status" value="1"/>
</dbReference>
<evidence type="ECO:0000313" key="14">
    <source>
        <dbReference type="EMBL" id="GAB0131984.1"/>
    </source>
</evidence>
<feature type="transmembrane region" description="Helical" evidence="11">
    <location>
        <begin position="828"/>
        <end position="861"/>
    </location>
</feature>
<feature type="transmembrane region" description="Helical" evidence="11">
    <location>
        <begin position="475"/>
        <end position="497"/>
    </location>
</feature>
<feature type="compositionally biased region" description="Polar residues" evidence="10">
    <location>
        <begin position="1023"/>
        <end position="1037"/>
    </location>
</feature>
<evidence type="ECO:0000256" key="4">
    <source>
        <dbReference type="ARBA" id="ARBA00022692"/>
    </source>
</evidence>
<keyword evidence="9" id="KW-0175">Coiled coil</keyword>
<dbReference type="InterPro" id="IPR019453">
    <property type="entry name" value="VPS39/TGFA1_Znf"/>
</dbReference>
<evidence type="ECO:0000259" key="12">
    <source>
        <dbReference type="PROSITE" id="PS50219"/>
    </source>
</evidence>
<dbReference type="PANTHER" id="PTHR12894">
    <property type="entry name" value="CNH DOMAIN CONTAINING"/>
    <property type="match status" value="1"/>
</dbReference>
<keyword evidence="4 11" id="KW-0812">Transmembrane</keyword>
<feature type="transmembrane region" description="Helical" evidence="11">
    <location>
        <begin position="873"/>
        <end position="895"/>
    </location>
</feature>
<dbReference type="Pfam" id="PF10366">
    <property type="entry name" value="Vps39_1"/>
    <property type="match status" value="1"/>
</dbReference>
<evidence type="ECO:0000256" key="6">
    <source>
        <dbReference type="ARBA" id="ARBA00023136"/>
    </source>
</evidence>
<evidence type="ECO:0000256" key="11">
    <source>
        <dbReference type="SAM" id="Phobius"/>
    </source>
</evidence>
<dbReference type="PANTHER" id="PTHR12894:SF49">
    <property type="entry name" value="VAM6_VPS39-LIKE PROTEIN"/>
    <property type="match status" value="1"/>
</dbReference>
<evidence type="ECO:0000256" key="2">
    <source>
        <dbReference type="ARBA" id="ARBA00004184"/>
    </source>
</evidence>
<evidence type="ECO:0000256" key="5">
    <source>
        <dbReference type="ARBA" id="ARBA00022989"/>
    </source>
</evidence>
<dbReference type="CDD" id="cd14478">
    <property type="entry name" value="SPX_PHO87_PHO90_like"/>
    <property type="match status" value="1"/>
</dbReference>
<dbReference type="Pfam" id="PF03600">
    <property type="entry name" value="CitMHS"/>
    <property type="match status" value="1"/>
</dbReference>
<proteinExistence type="inferred from homology"/>
<evidence type="ECO:0000313" key="15">
    <source>
        <dbReference type="Proteomes" id="UP001562357"/>
    </source>
</evidence>
<feature type="compositionally biased region" description="Basic and acidic residues" evidence="10">
    <location>
        <begin position="209"/>
        <end position="223"/>
    </location>
</feature>
<keyword evidence="5 11" id="KW-1133">Transmembrane helix</keyword>
<dbReference type="Proteomes" id="UP001562357">
    <property type="component" value="Unassembled WGS sequence"/>
</dbReference>
<comment type="similarity">
    <text evidence="7">Belongs to the VAM6/VPS39 family.</text>
</comment>
<comment type="subcellular location">
    <subcellularLocation>
        <location evidence="2">Endomembrane system</location>
        <topology evidence="2">Peripheral membrane protein</topology>
    </subcellularLocation>
    <subcellularLocation>
        <location evidence="1">Membrane</location>
        <topology evidence="1">Multi-pass membrane protein</topology>
    </subcellularLocation>
</comment>
<dbReference type="Pfam" id="PF10367">
    <property type="entry name" value="zf-Vps39_C"/>
    <property type="match status" value="1"/>
</dbReference>
<feature type="region of interest" description="Disordered" evidence="10">
    <location>
        <begin position="1006"/>
        <end position="1039"/>
    </location>
</feature>
<accession>A0ABQ0CEW9</accession>
<evidence type="ECO:0008006" key="16">
    <source>
        <dbReference type="Google" id="ProtNLM"/>
    </source>
</evidence>
<feature type="transmembrane region" description="Helical" evidence="11">
    <location>
        <begin position="916"/>
        <end position="938"/>
    </location>
</feature>
<dbReference type="InterPro" id="IPR000547">
    <property type="entry name" value="Clathrin_H-chain/VPS_repeat"/>
</dbReference>
<dbReference type="InterPro" id="IPR019452">
    <property type="entry name" value="VPS39/TGF_beta_rcpt-assoc_1"/>
</dbReference>
<feature type="transmembrane region" description="Helical" evidence="11">
    <location>
        <begin position="509"/>
        <end position="542"/>
    </location>
</feature>
<organism evidence="14 15">
    <name type="scientific">Epichloe bromicola</name>
    <dbReference type="NCBI Taxonomy" id="79588"/>
    <lineage>
        <taxon>Eukaryota</taxon>
        <taxon>Fungi</taxon>
        <taxon>Dikarya</taxon>
        <taxon>Ascomycota</taxon>
        <taxon>Pezizomycotina</taxon>
        <taxon>Sordariomycetes</taxon>
        <taxon>Hypocreomycetidae</taxon>
        <taxon>Hypocreales</taxon>
        <taxon>Clavicipitaceae</taxon>
        <taxon>Epichloe</taxon>
    </lineage>
</organism>
<dbReference type="EMBL" id="BAAFGZ010000008">
    <property type="protein sequence ID" value="GAB0131984.1"/>
    <property type="molecule type" value="Genomic_DNA"/>
</dbReference>
<feature type="domain" description="SPX" evidence="13">
    <location>
        <begin position="110"/>
        <end position="359"/>
    </location>
</feature>
<keyword evidence="15" id="KW-1185">Reference proteome</keyword>
<comment type="caution">
    <text evidence="14">The sequence shown here is derived from an EMBL/GenBank/DDBJ whole genome shotgun (WGS) entry which is preliminary data.</text>
</comment>
<feature type="region of interest" description="Disordered" evidence="10">
    <location>
        <begin position="209"/>
        <end position="267"/>
    </location>
</feature>
<feature type="transmembrane region" description="Helical" evidence="11">
    <location>
        <begin position="760"/>
        <end position="782"/>
    </location>
</feature>
<dbReference type="PROSITE" id="PS50236">
    <property type="entry name" value="CHCR"/>
    <property type="match status" value="1"/>
</dbReference>
<gene>
    <name evidence="14" type="primary">g435</name>
    <name evidence="14" type="ORF">EsDP_00000435</name>
</gene>
<evidence type="ECO:0000256" key="3">
    <source>
        <dbReference type="ARBA" id="ARBA00022448"/>
    </source>
</evidence>
<feature type="repeat" description="CHCR" evidence="8">
    <location>
        <begin position="1703"/>
        <end position="1862"/>
    </location>
</feature>
<sequence>MTSGPANHRHLEAVTQTNQRCSIIDKLCIAAGRYGSTGNSSISTGHREGGGSAYTGSRSLVIVPHRSGSDTFELADYGQVQARKDAADLENRRQEKRNRKLEWLESRDEMKFSHSIQFNAVPDWSSHYIAYSNLKKLIYQLEKTAHQARAGDSESRPLIVSGEDPTEAFSRALGVELEKICSFYVAKEGELLDEVNQLVRDVRERPSLDGTDLRRMSSGDAHRVPMRPTNSVGPGSDDDIEDSASDDDETTGLNRSRSNGGRRRTVASMGQHMADLAAESELGRSARRHSVFDDYGDQSVIFSSGLFSSGIMLKKRIISLYVQLCELKSYAQLNKTGFSKVLKKFDKILDKELKGPYMKAHVDTAYPFKDETKEVIEENIVKMENAYADVVTGGDRELAKKDLRSHLREHVVWERNTVWRDLIGIERRAEAARLGQSFLGQSQTVVPKRLQGDDDEAATSKKFKTPLGRLSLPSWMTGTSMLTLLGSLAVFCALLAAPIMDKPEEQNCLALLVFVSLLWATETIPLFVTSLLIPFLSVVLRVVCDEDSPKHGRLDAKGATNAIFAAMWSPVIMLLLGGFTLAAALSKCKIDKRLATLILSKAGTQPRTVLVTNMFVAAFASMLISNVAAPVLCYSIIEPMLRTLPSDSNMSKAVIIGIALASNIGGMLSPIASPQNVVAMGVMKPEPTWLQWFFIVIPVGAVSILAIWMLLLATFQPGKGTVIAPIRPLKERFTRVQWFVAVVTIVTIALWCASHQMEHIFGDMGVIAIIPIVLFFGIGILTKEDFNNFPWTIIILAAGGLSLGKAVRSSGLLHEVAEIVSKNVEGMSLYVVLVVFSTLILVIATFISHTVAALIFLPLVFDVGMSMDQPHPNLLVMGGVLMCSAAMGLPTSGFPNMTAIMKEDATGQRYLRVKHFITRGIPSSMLTLIVVITLGYGIMQVAGLASSGLALWPSGAMLSAFTARPIIEFRQRDKSRIESILAYGDRILVGLNSGALRVYRLNELPAHQQDETPPPANAEPRSRSSIPNSDRPVSQASPAKPADLLREVEKFSTRAIDQLAIIKEANVIISLSNYHISLYDLQNYEHIETLNRTKNASCFAVTSNIVKDPDTGIPEIISRLAVAVKRRLLLWKWHESELHHEVTEVVLSDSIRSTTWANATRVVCGMNSGYVVVDVLTQEVVDVVGPGTVGANGSGSRFGAVSTAGMGYMGLGGYTPKPLAAKLSDGQMLLARDINTLFVDDEGKPLEKRQIPWSSAPESIDYSYPYILALQPPAKGLLEVRNPDTLSLLQSISLPGAAQLHIPPPTYSLAHAGKGFHISSDRCIWKMGATDYDSQVEELIQTENFDEAISILNMLEDALLKSKTETLREVKMLKAEMLFKKKKFRQAMDLMNEDSVHAPPERVLRLFPPRISGSLSQSAEPSQGEHSEHSDVETSKAQKDERPGNQDTGGPGGDASSMSNMGGGLAKLFLGGHKKAALDATTTAPKKNGAEADETQSNKEAHDGEGRPLEGKDLKNAVLELNSYLAGTRARLQRYIDPATGKLKDQEDQRASIEEAAERFLRKSQTESEQKLEEELRNTFRLVDTTLFRAYMFSQPSLAGSLFRIPNFCDPDVVNDALLEHNRYTELIDFFYGKKLHKQALGLLHRFGSPAKPDEAAPSLHGPDRAIQYLQNLPPSEIDLIFEYAGWTLKSNPTYAIEIFTGDTENAETLPRDRVVAFLRSIDAKFERLYLEHIINELDDMTREFHNRLVELYVQELKRMDNGDEWNETMSKFITFLRDSRQVYSLTKSLEMISKDDARFFEAQAVILSNMGQHRKALEIYVFRMQDYGKAEEYCNRVHKTQDTTLSSPLNPKDSATIDTDDPAQSIYHILLSLYLKPPIPHGVQLEPALKLLSKHGSRLPATSTLSLIPDDLAVESLEAYFRGRIRSANSLVNESRVVAGLRKAEQIAIAARLNIGDSVVDGQIGRNRHVTITDERHCFVCHKKLGGGMRIGGSVVAVLPDNTAVHYGCLNRALSQKAESGKAAGWIKDSS</sequence>
<evidence type="ECO:0000256" key="8">
    <source>
        <dbReference type="PROSITE-ProRule" id="PRU01006"/>
    </source>
</evidence>
<feature type="coiled-coil region" evidence="9">
    <location>
        <begin position="79"/>
        <end position="106"/>
    </location>
</feature>
<reference evidence="15" key="1">
    <citation type="submission" date="2024-06" db="EMBL/GenBank/DDBJ databases">
        <title>Draft Genome Sequences of Epichloe bromicola Strains Isolated from Elymus ciliaris.</title>
        <authorList>
            <consortium name="Epichloe bromicola genome sequencing consortium"/>
            <person name="Miura A."/>
            <person name="Imano S."/>
            <person name="Ashida A."/>
            <person name="Sato I."/>
            <person name="Chiba S."/>
            <person name="Tanaka A."/>
            <person name="Camagna M."/>
            <person name="Takemoto D."/>
        </authorList>
    </citation>
    <scope>NUCLEOTIDE SEQUENCE [LARGE SCALE GENOMIC DNA]</scope>
    <source>
        <strain evidence="15">DP</strain>
    </source>
</reference>
<dbReference type="InterPro" id="IPR004331">
    <property type="entry name" value="SPX_dom"/>
</dbReference>
<feature type="compositionally biased region" description="Acidic residues" evidence="10">
    <location>
        <begin position="236"/>
        <end position="250"/>
    </location>
</feature>
<evidence type="ECO:0000259" key="13">
    <source>
        <dbReference type="PROSITE" id="PS51382"/>
    </source>
</evidence>
<dbReference type="InterPro" id="IPR001180">
    <property type="entry name" value="CNH_dom"/>
</dbReference>
<evidence type="ECO:0000256" key="10">
    <source>
        <dbReference type="SAM" id="MobiDB-lite"/>
    </source>
</evidence>
<feature type="transmembrane region" description="Helical" evidence="11">
    <location>
        <begin position="615"/>
        <end position="637"/>
    </location>
</feature>
<dbReference type="PROSITE" id="PS50219">
    <property type="entry name" value="CNH"/>
    <property type="match status" value="1"/>
</dbReference>
<dbReference type="CDD" id="cd01115">
    <property type="entry name" value="SLC13_permease"/>
    <property type="match status" value="1"/>
</dbReference>
<dbReference type="Pfam" id="PF23556">
    <property type="entry name" value="TPR_Vps41"/>
    <property type="match status" value="1"/>
</dbReference>
<dbReference type="PROSITE" id="PS51382">
    <property type="entry name" value="SPX"/>
    <property type="match status" value="1"/>
</dbReference>
<feature type="domain" description="CNH" evidence="12">
    <location>
        <begin position="974"/>
        <end position="1307"/>
    </location>
</feature>
<feature type="region of interest" description="Disordered" evidence="10">
    <location>
        <begin position="1482"/>
        <end position="1511"/>
    </location>
</feature>
<feature type="compositionally biased region" description="Basic and acidic residues" evidence="10">
    <location>
        <begin position="1496"/>
        <end position="1511"/>
    </location>
</feature>
<feature type="region of interest" description="Disordered" evidence="10">
    <location>
        <begin position="1412"/>
        <end position="1461"/>
    </location>
</feature>